<dbReference type="GO" id="GO:0007059">
    <property type="term" value="P:chromosome segregation"/>
    <property type="evidence" value="ECO:0007669"/>
    <property type="project" value="TreeGrafter"/>
</dbReference>
<reference evidence="3" key="2">
    <citation type="submission" date="2020-09" db="EMBL/GenBank/DDBJ databases">
        <authorList>
            <person name="Sun Q."/>
            <person name="Zhou Y."/>
        </authorList>
    </citation>
    <scope>NUCLEOTIDE SEQUENCE</scope>
    <source>
        <strain evidence="3">CGMCC 1.15880</strain>
    </source>
</reference>
<feature type="domain" description="ParB-like N-terminal" evidence="2">
    <location>
        <begin position="73"/>
        <end position="169"/>
    </location>
</feature>
<sequence length="337" mass="37147">MARKRLAPAKPDFLTQDAPAPDTTSAPEAPRMSGPPIAQVAAEASAHNALQGLAEDISRARAAGKMILDIPLEDIAPDHLARDRIRLDGEEMKALMDSILRHGQRTPIEVMEIEGSQKYGLISGWRRLMALEFLRKDNPNSPQFATVQALLRKPDASVDAYVAMVEENEIRVGLSYYERASVAAEAVKHGVFETEKQALLSLFATASRPKRSRIRSFIEIYHALGDVLCFPGHIPERLGLSLVEGLRRDPELADRIERALQEKQPTTPDAELAVLAPLAAPPKEPKPATAKKDAPVRQKLGNGLEVSLKQGRIEIRGENLDEKTLERVVSLLEQESF</sequence>
<evidence type="ECO:0000313" key="3">
    <source>
        <dbReference type="EMBL" id="GGA29601.1"/>
    </source>
</evidence>
<feature type="region of interest" description="Disordered" evidence="1">
    <location>
        <begin position="278"/>
        <end position="303"/>
    </location>
</feature>
<dbReference type="EMBL" id="BMKA01000006">
    <property type="protein sequence ID" value="GGA29601.1"/>
    <property type="molecule type" value="Genomic_DNA"/>
</dbReference>
<organism evidence="3 4">
    <name type="scientific">Neptunicoccus cionae</name>
    <dbReference type="NCBI Taxonomy" id="2035344"/>
    <lineage>
        <taxon>Bacteria</taxon>
        <taxon>Pseudomonadati</taxon>
        <taxon>Pseudomonadota</taxon>
        <taxon>Alphaproteobacteria</taxon>
        <taxon>Rhodobacterales</taxon>
        <taxon>Paracoccaceae</taxon>
        <taxon>Neptunicoccus</taxon>
    </lineage>
</organism>
<gene>
    <name evidence="3" type="ORF">GCM10011498_33480</name>
</gene>
<dbReference type="Pfam" id="PF02195">
    <property type="entry name" value="ParB_N"/>
    <property type="match status" value="1"/>
</dbReference>
<dbReference type="AlphaFoldDB" id="A0A916R2Q5"/>
<evidence type="ECO:0000259" key="2">
    <source>
        <dbReference type="SMART" id="SM00470"/>
    </source>
</evidence>
<keyword evidence="4" id="KW-1185">Reference proteome</keyword>
<dbReference type="PANTHER" id="PTHR33375">
    <property type="entry name" value="CHROMOSOME-PARTITIONING PROTEIN PARB-RELATED"/>
    <property type="match status" value="1"/>
</dbReference>
<proteinExistence type="predicted"/>
<reference evidence="3" key="1">
    <citation type="journal article" date="2014" name="Int. J. Syst. Evol. Microbiol.">
        <title>Complete genome sequence of Corynebacterium casei LMG S-19264T (=DSM 44701T), isolated from a smear-ripened cheese.</title>
        <authorList>
            <consortium name="US DOE Joint Genome Institute (JGI-PGF)"/>
            <person name="Walter F."/>
            <person name="Albersmeier A."/>
            <person name="Kalinowski J."/>
            <person name="Ruckert C."/>
        </authorList>
    </citation>
    <scope>NUCLEOTIDE SEQUENCE</scope>
    <source>
        <strain evidence="3">CGMCC 1.15880</strain>
    </source>
</reference>
<dbReference type="SUPFAM" id="SSF110849">
    <property type="entry name" value="ParB/Sulfiredoxin"/>
    <property type="match status" value="1"/>
</dbReference>
<comment type="caution">
    <text evidence="3">The sequence shown here is derived from an EMBL/GenBank/DDBJ whole genome shotgun (WGS) entry which is preliminary data.</text>
</comment>
<dbReference type="InterPro" id="IPR050336">
    <property type="entry name" value="Chromosome_partition/occlusion"/>
</dbReference>
<evidence type="ECO:0000313" key="4">
    <source>
        <dbReference type="Proteomes" id="UP000628017"/>
    </source>
</evidence>
<dbReference type="PANTHER" id="PTHR33375:SF1">
    <property type="entry name" value="CHROMOSOME-PARTITIONING PROTEIN PARB-RELATED"/>
    <property type="match status" value="1"/>
</dbReference>
<dbReference type="GO" id="GO:0005694">
    <property type="term" value="C:chromosome"/>
    <property type="evidence" value="ECO:0007669"/>
    <property type="project" value="TreeGrafter"/>
</dbReference>
<dbReference type="SMART" id="SM00470">
    <property type="entry name" value="ParB"/>
    <property type="match status" value="1"/>
</dbReference>
<accession>A0A916R2Q5</accession>
<dbReference type="Gene3D" id="3.90.1530.30">
    <property type="match status" value="1"/>
</dbReference>
<dbReference type="InterPro" id="IPR003115">
    <property type="entry name" value="ParB_N"/>
</dbReference>
<feature type="compositionally biased region" description="Basic and acidic residues" evidence="1">
    <location>
        <begin position="283"/>
        <end position="296"/>
    </location>
</feature>
<evidence type="ECO:0000256" key="1">
    <source>
        <dbReference type="SAM" id="MobiDB-lite"/>
    </source>
</evidence>
<dbReference type="RefSeq" id="WP_188678067.1">
    <property type="nucleotide sequence ID" value="NZ_BMKA01000006.1"/>
</dbReference>
<dbReference type="InterPro" id="IPR036086">
    <property type="entry name" value="ParB/Sulfiredoxin_sf"/>
</dbReference>
<protein>
    <recommendedName>
        <fullName evidence="2">ParB-like N-terminal domain-containing protein</fullName>
    </recommendedName>
</protein>
<dbReference type="Proteomes" id="UP000628017">
    <property type="component" value="Unassembled WGS sequence"/>
</dbReference>
<feature type="region of interest" description="Disordered" evidence="1">
    <location>
        <begin position="1"/>
        <end position="34"/>
    </location>
</feature>
<name>A0A916R2Q5_9RHOB</name>